<dbReference type="Gene3D" id="3.10.100.10">
    <property type="entry name" value="Mannose-Binding Protein A, subunit A"/>
    <property type="match status" value="4"/>
</dbReference>
<dbReference type="SUPFAM" id="SSF90257">
    <property type="entry name" value="Myosin rod fragments"/>
    <property type="match status" value="3"/>
</dbReference>
<dbReference type="InterPro" id="IPR001304">
    <property type="entry name" value="C-type_lectin-like"/>
</dbReference>
<dbReference type="Pfam" id="PF23619">
    <property type="entry name" value="Ig_VWA7"/>
    <property type="match status" value="1"/>
</dbReference>
<feature type="coiled-coil region" evidence="3">
    <location>
        <begin position="1206"/>
        <end position="1317"/>
    </location>
</feature>
<keyword evidence="1" id="KW-0430">Lectin</keyword>
<proteinExistence type="predicted"/>
<evidence type="ECO:0000313" key="8">
    <source>
        <dbReference type="RefSeq" id="XP_045578572.1"/>
    </source>
</evidence>
<dbReference type="SMART" id="SM00034">
    <property type="entry name" value="CLECT"/>
    <property type="match status" value="4"/>
</dbReference>
<evidence type="ECO:0000256" key="4">
    <source>
        <dbReference type="SAM" id="MobiDB-lite"/>
    </source>
</evidence>
<feature type="compositionally biased region" description="Basic and acidic residues" evidence="4">
    <location>
        <begin position="901"/>
        <end position="912"/>
    </location>
</feature>
<sequence length="1452" mass="164821">MSEGVYEIQDRFEDDEPDAMKNTDIDGQLYSNVIAFKPSPRDGVVASVPVSTEPDSSGKRSSRVAAVCLGLLCVLLLAGIIGLSVYYDGVSKSFLAYKTNSSAEIEQLQTSYNNLTKERDQLQTSYNTLTKEKDQLQTSYNTLTKERDQLQTSYNTMTKERDQLQTSYNNLTKERANLQTERDFLSRWLTNLGWQKFESSWYFLSTESKTWKESREDCLKRGADLVIINSDMEQTFLFNLKKRVWIGLTDSVNEGTWKWVDGTPLTTGYWYAKQPDNAGPNGDEDCAEIHKNQSPLKAWNDMSCGSKLNWVCEKVFSLSPILVPFNVETANKNGGTFTVQATNNRRFTSSFPAIISMVTGGGGANGTVSLMAPTSTSSGTDVTLSVVTDFTTPHNGLPGISSKGPGIDCSYSFVSNGHRLCHPMPGQRDPQHFYVVGPRADNMTQVANSNTCFSKKVELMVVDSAGNVDMNKKVKFDRVKMEERMDQEWNRRPVLGVSLPKVTQTQDNAGRRHSYRRILEFRLEVEVTVLDHKCVKMSEGVYEIPDRFEDDEPDAMKNTDIDGQLYSNINAFKPSRRDGIVASEPDSSGNRSSRVVAVCLGLLCVLLAGIIGQSVYYDGVSKSFLAYKTNSSAEIEELQTSYNNLTKERDQLQTSYNTLTKERDQLQTSYNTLTKERDQLQTSYNTLTKERDQLQTSYNTITKERDQLQTSYNTLTKERDQLQTSYNTITKERDKLQTERDFLSGRLTNLGWQKFESSWYFLSTESKTWKESREDCLKRGADLVIINSDKEQEFLFNLKRRVWIGLTDSVNEGTWKWVDDTPLTTRYWYAKQPDNAGPNGDEDCAEIHKDQSPLKAWNDMSCGSKLNWVCEKVFYMNKKVKFDRGEMKEKIVDIYVSADTQRDGETSTKSEETADTAPNNEPGDQHSEKTCCFDGWKKFDCSCYFLSTKKKTWEESRQYCLERGTDLVIINSKEELVTDFTSPSADYQASPPRSGLEAQFRLHLQFCFACSSTNWQLSVNLTEDVKGTGFVIVTLCQGNGTLNTSTEVGPRAKNVTRVAYRATSCSKKVELVVVDRAGSVGVCLGSVKDSVGMVRLELEVTVFYHTCVKMSEGVYEIQDRFEDDEPDAMKNTDIDGQLYVNIRAFKPSPRDGVVASVPVSTEPDSSGKRSSRVAAVCLGLLCVLLAGIIGQSVYYDGVSKSFLAYKTNSSAEIEELQTSYNNLTKERDQLQTSNNTLTKERDQLQTSYNTLTKERDQLQTSYNTLTKERDQLQTSYNTLTKERDQLQTSYNTLTKERDQLQTSYNTITKERANLQTERDFLSGRLTNLDWQKFESSWYFLSTDTKTWKKSREDCLKRGADLVIINSDKEQTFLFNLKKRVWIGLTDSVNEGTWKWVDGTSLTTRYWHKPQPDNAGHTGNEDCVEIRTDQRPLEAWNDMSCDSKLNWICEKAF</sequence>
<keyword evidence="2" id="KW-1015">Disulfide bond</keyword>
<dbReference type="InterPro" id="IPR016186">
    <property type="entry name" value="C-type_lectin-like/link_sf"/>
</dbReference>
<keyword evidence="5" id="KW-0812">Transmembrane</keyword>
<gene>
    <name evidence="8" type="primary">LOC106602216</name>
</gene>
<dbReference type="InterPro" id="IPR033989">
    <property type="entry name" value="CD209-like_CTLD"/>
</dbReference>
<keyword evidence="7" id="KW-1185">Reference proteome</keyword>
<feature type="coiled-coil region" evidence="3">
    <location>
        <begin position="628"/>
        <end position="739"/>
    </location>
</feature>
<feature type="domain" description="C-type lectin" evidence="6">
    <location>
        <begin position="755"/>
        <end position="871"/>
    </location>
</feature>
<dbReference type="GeneID" id="106602216"/>
<keyword evidence="3" id="KW-0175">Coiled coil</keyword>
<protein>
    <recommendedName>
        <fullName evidence="6">C-type lectin domain-containing protein</fullName>
    </recommendedName>
</protein>
<dbReference type="Gene3D" id="1.20.5.400">
    <property type="match status" value="6"/>
</dbReference>
<evidence type="ECO:0000256" key="2">
    <source>
        <dbReference type="ARBA" id="ARBA00023157"/>
    </source>
</evidence>
<dbReference type="Proteomes" id="UP001652741">
    <property type="component" value="Chromosome ssa08"/>
</dbReference>
<dbReference type="PROSITE" id="PS50041">
    <property type="entry name" value="C_TYPE_LECTIN_2"/>
    <property type="match status" value="3"/>
</dbReference>
<evidence type="ECO:0000256" key="1">
    <source>
        <dbReference type="ARBA" id="ARBA00022734"/>
    </source>
</evidence>
<dbReference type="PROSITE" id="PS00615">
    <property type="entry name" value="C_TYPE_LECTIN_1"/>
    <property type="match status" value="3"/>
</dbReference>
<feature type="domain" description="C-type lectin" evidence="6">
    <location>
        <begin position="1333"/>
        <end position="1449"/>
    </location>
</feature>
<keyword evidence="5" id="KW-1133">Transmembrane helix</keyword>
<evidence type="ECO:0000256" key="5">
    <source>
        <dbReference type="SAM" id="Phobius"/>
    </source>
</evidence>
<organism evidence="7 8">
    <name type="scientific">Salmo salar</name>
    <name type="common">Atlantic salmon</name>
    <dbReference type="NCBI Taxonomy" id="8030"/>
    <lineage>
        <taxon>Eukaryota</taxon>
        <taxon>Metazoa</taxon>
        <taxon>Chordata</taxon>
        <taxon>Craniata</taxon>
        <taxon>Vertebrata</taxon>
        <taxon>Euteleostomi</taxon>
        <taxon>Actinopterygii</taxon>
        <taxon>Neopterygii</taxon>
        <taxon>Teleostei</taxon>
        <taxon>Protacanthopterygii</taxon>
        <taxon>Salmoniformes</taxon>
        <taxon>Salmonidae</taxon>
        <taxon>Salmoninae</taxon>
        <taxon>Salmo</taxon>
    </lineage>
</organism>
<dbReference type="InterPro" id="IPR050111">
    <property type="entry name" value="C-type_lectin/snaclec_domain"/>
</dbReference>
<evidence type="ECO:0000313" key="7">
    <source>
        <dbReference type="Proteomes" id="UP001652741"/>
    </source>
</evidence>
<accession>A0ABM3F5I2</accession>
<dbReference type="SUPFAM" id="SSF56436">
    <property type="entry name" value="C-type lectin-like"/>
    <property type="match status" value="4"/>
</dbReference>
<feature type="coiled-coil region" evidence="3">
    <location>
        <begin position="98"/>
        <end position="181"/>
    </location>
</feature>
<dbReference type="InterPro" id="IPR016187">
    <property type="entry name" value="CTDL_fold"/>
</dbReference>
<dbReference type="InterPro" id="IPR057615">
    <property type="entry name" value="Ig_VWA7"/>
</dbReference>
<feature type="domain" description="C-type lectin" evidence="6">
    <location>
        <begin position="197"/>
        <end position="313"/>
    </location>
</feature>
<dbReference type="CDD" id="cd03590">
    <property type="entry name" value="CLECT_DC-SIGN_like"/>
    <property type="match status" value="3"/>
</dbReference>
<reference evidence="8" key="1">
    <citation type="submission" date="2025-08" db="UniProtKB">
        <authorList>
            <consortium name="RefSeq"/>
        </authorList>
    </citation>
    <scope>IDENTIFICATION</scope>
</reference>
<feature type="transmembrane region" description="Helical" evidence="5">
    <location>
        <begin position="64"/>
        <end position="87"/>
    </location>
</feature>
<keyword evidence="5" id="KW-0472">Membrane</keyword>
<dbReference type="RefSeq" id="XP_045578572.1">
    <property type="nucleotide sequence ID" value="XM_045722616.1"/>
</dbReference>
<dbReference type="Pfam" id="PF00059">
    <property type="entry name" value="Lectin_C"/>
    <property type="match status" value="3"/>
</dbReference>
<dbReference type="PANTHER" id="PTHR22803">
    <property type="entry name" value="MANNOSE, PHOSPHOLIPASE, LECTIN RECEPTOR RELATED"/>
    <property type="match status" value="1"/>
</dbReference>
<name>A0ABM3F5I2_SALSA</name>
<dbReference type="InterPro" id="IPR018378">
    <property type="entry name" value="C-type_lectin_CS"/>
</dbReference>
<feature type="region of interest" description="Disordered" evidence="4">
    <location>
        <begin position="901"/>
        <end position="927"/>
    </location>
</feature>
<evidence type="ECO:0000256" key="3">
    <source>
        <dbReference type="SAM" id="Coils"/>
    </source>
</evidence>
<evidence type="ECO:0000259" key="6">
    <source>
        <dbReference type="PROSITE" id="PS50041"/>
    </source>
</evidence>